<dbReference type="Proteomes" id="UP000189229">
    <property type="component" value="Unassembled WGS sequence"/>
</dbReference>
<organism evidence="1 4">
    <name type="scientific">Mycobacterium kansasii</name>
    <dbReference type="NCBI Taxonomy" id="1768"/>
    <lineage>
        <taxon>Bacteria</taxon>
        <taxon>Bacillati</taxon>
        <taxon>Actinomycetota</taxon>
        <taxon>Actinomycetes</taxon>
        <taxon>Mycobacteriales</taxon>
        <taxon>Mycobacteriaceae</taxon>
        <taxon>Mycobacterium</taxon>
    </lineage>
</organism>
<dbReference type="Proteomes" id="UP000188532">
    <property type="component" value="Unassembled WGS sequence"/>
</dbReference>
<reference evidence="3 4" key="1">
    <citation type="submission" date="2017-02" db="EMBL/GenBank/DDBJ databases">
        <title>Complete genome sequences of Mycobacterium kansasii strains isolated from rhesus macaques.</title>
        <authorList>
            <person name="Panda A."/>
            <person name="Nagaraj S."/>
            <person name="Zhao X."/>
            <person name="Tettelin H."/>
            <person name="Detolla L.J."/>
        </authorList>
    </citation>
    <scope>NUCLEOTIDE SEQUENCE [LARGE SCALE GENOMIC DNA]</scope>
    <source>
        <strain evidence="2 3">11-3469</strain>
        <strain evidence="1 4">11-3813</strain>
    </source>
</reference>
<evidence type="ECO:0000313" key="2">
    <source>
        <dbReference type="EMBL" id="OOK84564.1"/>
    </source>
</evidence>
<comment type="caution">
    <text evidence="1">The sequence shown here is derived from an EMBL/GenBank/DDBJ whole genome shotgun (WGS) entry which is preliminary data.</text>
</comment>
<accession>A0A1V3XSD2</accession>
<sequence length="47" mass="5485">MLMSMFYTVYGRSSYRRWRGPALRSTLTPGATTRTATDFRLVNDSRH</sequence>
<proteinExistence type="predicted"/>
<protein>
    <submittedName>
        <fullName evidence="1">Uncharacterized protein</fullName>
    </submittedName>
</protein>
<evidence type="ECO:0000313" key="1">
    <source>
        <dbReference type="EMBL" id="OOK82127.1"/>
    </source>
</evidence>
<evidence type="ECO:0000313" key="4">
    <source>
        <dbReference type="Proteomes" id="UP000189229"/>
    </source>
</evidence>
<gene>
    <name evidence="2" type="ORF">BZL29_1367</name>
    <name evidence="1" type="ORF">BZL30_0469</name>
</gene>
<dbReference type="EMBL" id="MVBN01000001">
    <property type="protein sequence ID" value="OOK84564.1"/>
    <property type="molecule type" value="Genomic_DNA"/>
</dbReference>
<dbReference type="EMBL" id="MVBM01000001">
    <property type="protein sequence ID" value="OOK82127.1"/>
    <property type="molecule type" value="Genomic_DNA"/>
</dbReference>
<evidence type="ECO:0000313" key="3">
    <source>
        <dbReference type="Proteomes" id="UP000188532"/>
    </source>
</evidence>
<dbReference type="AlphaFoldDB" id="A0A1V3XSD2"/>
<name>A0A1V3XSD2_MYCKA</name>